<reference evidence="1" key="1">
    <citation type="submission" date="2023-07" db="EMBL/GenBank/DDBJ databases">
        <title>Chromosome-level genome assembly of Artemia franciscana.</title>
        <authorList>
            <person name="Jo E."/>
        </authorList>
    </citation>
    <scope>NUCLEOTIDE SEQUENCE</scope>
    <source>
        <tissue evidence="1">Whole body</tissue>
    </source>
</reference>
<protein>
    <submittedName>
        <fullName evidence="1">Uncharacterized protein</fullName>
    </submittedName>
</protein>
<proteinExistence type="predicted"/>
<accession>A0AA88KW02</accession>
<keyword evidence="2" id="KW-1185">Reference proteome</keyword>
<evidence type="ECO:0000313" key="1">
    <source>
        <dbReference type="EMBL" id="KAK2709258.1"/>
    </source>
</evidence>
<organism evidence="1 2">
    <name type="scientific">Artemia franciscana</name>
    <name type="common">Brine shrimp</name>
    <name type="synonym">Artemia sanfranciscana</name>
    <dbReference type="NCBI Taxonomy" id="6661"/>
    <lineage>
        <taxon>Eukaryota</taxon>
        <taxon>Metazoa</taxon>
        <taxon>Ecdysozoa</taxon>
        <taxon>Arthropoda</taxon>
        <taxon>Crustacea</taxon>
        <taxon>Branchiopoda</taxon>
        <taxon>Anostraca</taxon>
        <taxon>Artemiidae</taxon>
        <taxon>Artemia</taxon>
    </lineage>
</organism>
<gene>
    <name evidence="1" type="ORF">QYM36_013052</name>
</gene>
<evidence type="ECO:0000313" key="2">
    <source>
        <dbReference type="Proteomes" id="UP001187531"/>
    </source>
</evidence>
<dbReference type="AlphaFoldDB" id="A0AA88KW02"/>
<sequence>MDDIPLTERDYDDYKYMTSVAEDTLDREEYSKFHLNLPDMSVKDGTSSTTEQLDVVHVPLTDSHEVKRVKEVLRKEIPQDQFSKIHTDIMSQLVMLQKGQANLRSLLIQLQDRISSMQTDIKTIMNIILFIKPHSFLRTSS</sequence>
<comment type="caution">
    <text evidence="1">The sequence shown here is derived from an EMBL/GenBank/DDBJ whole genome shotgun (WGS) entry which is preliminary data.</text>
</comment>
<dbReference type="EMBL" id="JAVRJZ010000017">
    <property type="protein sequence ID" value="KAK2709258.1"/>
    <property type="molecule type" value="Genomic_DNA"/>
</dbReference>
<name>A0AA88KW02_ARTSF</name>
<dbReference type="Proteomes" id="UP001187531">
    <property type="component" value="Unassembled WGS sequence"/>
</dbReference>